<name>A0A1U7YXG1_NICSY</name>
<reference evidence="2" key="1">
    <citation type="journal article" date="2013" name="Genome Biol.">
        <title>Reference genomes and transcriptomes of Nicotiana sylvestris and Nicotiana tomentosiformis.</title>
        <authorList>
            <person name="Sierro N."/>
            <person name="Battey J.N."/>
            <person name="Ouadi S."/>
            <person name="Bovet L."/>
            <person name="Goepfert S."/>
            <person name="Bakaher N."/>
            <person name="Peitsch M.C."/>
            <person name="Ivanov N.V."/>
        </authorList>
    </citation>
    <scope>NUCLEOTIDE SEQUENCE [LARGE SCALE GENOMIC DNA]</scope>
</reference>
<organism evidence="2 3">
    <name type="scientific">Nicotiana sylvestris</name>
    <name type="common">Wood tobacco</name>
    <name type="synonym">South American tobacco</name>
    <dbReference type="NCBI Taxonomy" id="4096"/>
    <lineage>
        <taxon>Eukaryota</taxon>
        <taxon>Viridiplantae</taxon>
        <taxon>Streptophyta</taxon>
        <taxon>Embryophyta</taxon>
        <taxon>Tracheophyta</taxon>
        <taxon>Spermatophyta</taxon>
        <taxon>Magnoliopsida</taxon>
        <taxon>eudicotyledons</taxon>
        <taxon>Gunneridae</taxon>
        <taxon>Pentapetalae</taxon>
        <taxon>asterids</taxon>
        <taxon>lamiids</taxon>
        <taxon>Solanales</taxon>
        <taxon>Solanaceae</taxon>
        <taxon>Nicotianoideae</taxon>
        <taxon>Nicotianeae</taxon>
        <taxon>Nicotiana</taxon>
    </lineage>
</organism>
<dbReference type="Proteomes" id="UP000189701">
    <property type="component" value="Unplaced"/>
</dbReference>
<protein>
    <submittedName>
        <fullName evidence="3">Uncharacterized protein LOC104249177</fullName>
    </submittedName>
</protein>
<feature type="region of interest" description="Disordered" evidence="1">
    <location>
        <begin position="37"/>
        <end position="106"/>
    </location>
</feature>
<proteinExistence type="predicted"/>
<dbReference type="OrthoDB" id="10302609at2759"/>
<dbReference type="RefSeq" id="XP_009803854.1">
    <property type="nucleotide sequence ID" value="XM_009805552.1"/>
</dbReference>
<evidence type="ECO:0000256" key="1">
    <source>
        <dbReference type="SAM" id="MobiDB-lite"/>
    </source>
</evidence>
<evidence type="ECO:0000313" key="2">
    <source>
        <dbReference type="Proteomes" id="UP000189701"/>
    </source>
</evidence>
<keyword evidence="2" id="KW-1185">Reference proteome</keyword>
<feature type="compositionally biased region" description="Basic and acidic residues" evidence="1">
    <location>
        <begin position="37"/>
        <end position="46"/>
    </location>
</feature>
<feature type="compositionally biased region" description="Basic and acidic residues" evidence="1">
    <location>
        <begin position="80"/>
        <end position="92"/>
    </location>
</feature>
<reference evidence="3" key="2">
    <citation type="submission" date="2025-08" db="UniProtKB">
        <authorList>
            <consortium name="RefSeq"/>
        </authorList>
    </citation>
    <scope>IDENTIFICATION</scope>
    <source>
        <tissue evidence="3">Leaf</tissue>
    </source>
</reference>
<sequence length="106" mass="12025">MSEVVPRLKEWVEGLAPQRPYSVHAWCELSKGRWEARNHGLPKDVVMRPSSGDEDVPFESPSPRQGDEKKRKRASISPNSEKKNQKEGRASPREALTLYPRTQSTG</sequence>
<evidence type="ECO:0000313" key="3">
    <source>
        <dbReference type="RefSeq" id="XP_009803854.1"/>
    </source>
</evidence>
<gene>
    <name evidence="3" type="primary">LOC104249177</name>
</gene>
<accession>A0A1U7YXG1</accession>
<dbReference type="AlphaFoldDB" id="A0A1U7YXG1"/>